<protein>
    <submittedName>
        <fullName evidence="1">Zmp:0000000634</fullName>
    </submittedName>
</protein>
<proteinExistence type="predicted"/>
<dbReference type="PANTHER" id="PTHR22930:SF206">
    <property type="entry name" value="NUCLEASE HARBI1"/>
    <property type="match status" value="1"/>
</dbReference>
<dbReference type="Proteomes" id="UP000261660">
    <property type="component" value="Unplaced"/>
</dbReference>
<dbReference type="InParanoid" id="A0A3Q3E6Q9"/>
<dbReference type="STRING" id="56723.ENSLBEP00000003070"/>
<dbReference type="GeneTree" id="ENSGT00940000166756"/>
<name>A0A3Q3E6Q9_9LABR</name>
<accession>A0A3Q3E6Q9</accession>
<dbReference type="PANTHER" id="PTHR22930">
    <property type="match status" value="1"/>
</dbReference>
<keyword evidence="2" id="KW-1185">Reference proteome</keyword>
<reference evidence="1" key="1">
    <citation type="submission" date="2025-08" db="UniProtKB">
        <authorList>
            <consortium name="Ensembl"/>
        </authorList>
    </citation>
    <scope>IDENTIFICATION</scope>
</reference>
<dbReference type="AlphaFoldDB" id="A0A3Q3E6Q9"/>
<evidence type="ECO:0000313" key="2">
    <source>
        <dbReference type="Proteomes" id="UP000261660"/>
    </source>
</evidence>
<sequence length="316" mass="35879">KQLAERNCCLAFVHILYCKRATDIFLHVCLLSGPPTANTLQYRHLRRYVCKNDCLTFEYVLWLVSPALTRKITQWRKPLEPRQRLAIVLWWYATSSEYRTISCLFGVGIFTVCGFVHQVTAAIKDNLMKRFICMPKGEQLLKTIEGFEERGYPMCAGAIDGSHIPIIAPKYDPASYYNRVVDHNFCVTALFFFLFCFTDVYMGWPGRAHDARVLGNSAIFQDAEGKRWILVSLCLAKRNDVDITIMPDIVAACCVLHNICEITKDNFLAETRKQTDSSVPVNSLLLSFTSSSAQTPHSLSLRIHFFAVPPTGSVFL</sequence>
<organism evidence="1 2">
    <name type="scientific">Labrus bergylta</name>
    <name type="common">ballan wrasse</name>
    <dbReference type="NCBI Taxonomy" id="56723"/>
    <lineage>
        <taxon>Eukaryota</taxon>
        <taxon>Metazoa</taxon>
        <taxon>Chordata</taxon>
        <taxon>Craniata</taxon>
        <taxon>Vertebrata</taxon>
        <taxon>Euteleostomi</taxon>
        <taxon>Actinopterygii</taxon>
        <taxon>Neopterygii</taxon>
        <taxon>Teleostei</taxon>
        <taxon>Neoteleostei</taxon>
        <taxon>Acanthomorphata</taxon>
        <taxon>Eupercaria</taxon>
        <taxon>Labriformes</taxon>
        <taxon>Labridae</taxon>
        <taxon>Labrus</taxon>
    </lineage>
</organism>
<dbReference type="Ensembl" id="ENSLBET00000003235.1">
    <property type="protein sequence ID" value="ENSLBEP00000003070.1"/>
    <property type="gene ID" value="ENSLBEG00000002392.1"/>
</dbReference>
<evidence type="ECO:0000313" key="1">
    <source>
        <dbReference type="Ensembl" id="ENSLBEP00000003070.1"/>
    </source>
</evidence>
<dbReference type="InterPro" id="IPR045249">
    <property type="entry name" value="HARBI1-like"/>
</dbReference>
<reference evidence="1" key="2">
    <citation type="submission" date="2025-09" db="UniProtKB">
        <authorList>
            <consortium name="Ensembl"/>
        </authorList>
    </citation>
    <scope>IDENTIFICATION</scope>
</reference>